<evidence type="ECO:0000256" key="1">
    <source>
        <dbReference type="SAM" id="SignalP"/>
    </source>
</evidence>
<feature type="signal peptide" evidence="1">
    <location>
        <begin position="1"/>
        <end position="18"/>
    </location>
</feature>
<reference evidence="2" key="1">
    <citation type="submission" date="2023-06" db="EMBL/GenBank/DDBJ databases">
        <authorList>
            <person name="Delattre M."/>
        </authorList>
    </citation>
    <scope>NUCLEOTIDE SEQUENCE</scope>
    <source>
        <strain evidence="2">AF72</strain>
    </source>
</reference>
<name>A0AA36FSK2_9BILA</name>
<gene>
    <name evidence="2" type="ORF">MSPICULIGERA_LOCUS4134</name>
</gene>
<keyword evidence="1" id="KW-0732">Signal</keyword>
<comment type="caution">
    <text evidence="2">The sequence shown here is derived from an EMBL/GenBank/DDBJ whole genome shotgun (WGS) entry which is preliminary data.</text>
</comment>
<evidence type="ECO:0000313" key="3">
    <source>
        <dbReference type="Proteomes" id="UP001177023"/>
    </source>
</evidence>
<feature type="chain" id="PRO_5041245160" evidence="1">
    <location>
        <begin position="19"/>
        <end position="229"/>
    </location>
</feature>
<dbReference type="Proteomes" id="UP001177023">
    <property type="component" value="Unassembled WGS sequence"/>
</dbReference>
<feature type="non-terminal residue" evidence="2">
    <location>
        <position position="229"/>
    </location>
</feature>
<accession>A0AA36FSK2</accession>
<dbReference type="AlphaFoldDB" id="A0AA36FSK2"/>
<sequence length="229" mass="24935">MLFVYLLVFVLYTGGLNAANTTMTAAMCNKDSPDCEDCVKKWTLCPGKDGVLLCTLKQFLVDPESGACDFRGCPVGELPSLVGDKRNCLPRNRMTNGTLPYGWWWDGCIYDYYINCGNYVPICLNAAVITAYNASAGGCIKKGCPPTMHPCKGENGTECLSYDDLKSVRYKKGGDICVLATAEEKAAARPTPPPAAQEKTEPEVSSSSRFRHLVNSVFILLITKPSADF</sequence>
<evidence type="ECO:0000313" key="2">
    <source>
        <dbReference type="EMBL" id="CAJ0565494.1"/>
    </source>
</evidence>
<proteinExistence type="predicted"/>
<dbReference type="EMBL" id="CATQJA010001055">
    <property type="protein sequence ID" value="CAJ0565494.1"/>
    <property type="molecule type" value="Genomic_DNA"/>
</dbReference>
<keyword evidence="3" id="KW-1185">Reference proteome</keyword>
<organism evidence="2 3">
    <name type="scientific">Mesorhabditis spiculigera</name>
    <dbReference type="NCBI Taxonomy" id="96644"/>
    <lineage>
        <taxon>Eukaryota</taxon>
        <taxon>Metazoa</taxon>
        <taxon>Ecdysozoa</taxon>
        <taxon>Nematoda</taxon>
        <taxon>Chromadorea</taxon>
        <taxon>Rhabditida</taxon>
        <taxon>Rhabditina</taxon>
        <taxon>Rhabditomorpha</taxon>
        <taxon>Rhabditoidea</taxon>
        <taxon>Rhabditidae</taxon>
        <taxon>Mesorhabditinae</taxon>
        <taxon>Mesorhabditis</taxon>
    </lineage>
</organism>
<protein>
    <submittedName>
        <fullName evidence="2">Uncharacterized protein</fullName>
    </submittedName>
</protein>